<organism evidence="7 8">
    <name type="scientific">Epidermidibacterium keratini</name>
    <dbReference type="NCBI Taxonomy" id="1891644"/>
    <lineage>
        <taxon>Bacteria</taxon>
        <taxon>Bacillati</taxon>
        <taxon>Actinomycetota</taxon>
        <taxon>Actinomycetes</taxon>
        <taxon>Sporichthyales</taxon>
        <taxon>Sporichthyaceae</taxon>
        <taxon>Epidermidibacterium</taxon>
    </lineage>
</organism>
<evidence type="ECO:0000256" key="1">
    <source>
        <dbReference type="ARBA" id="ARBA00005417"/>
    </source>
</evidence>
<dbReference type="InterPro" id="IPR027417">
    <property type="entry name" value="P-loop_NTPase"/>
</dbReference>
<gene>
    <name evidence="7" type="ORF">EK0264_08750</name>
</gene>
<sequence>MDTAHTRSSSIVFTDATKIYPRSSAPALDRLSLTIDDGELVSLVGPSGGGKTTALMLVNRLIDLTSGTITIGDRDIAQLDAIELRRNIGYVIQGAGLFPHMSVADNIATVPKVLGWDKARIGSRVDELLELVGLDPGDYAKRYPAQLSGGQQQRVGIARALAADPPVMLMDEPFGALDPITRERVQDEFLALHHDIGKTTVFVTHDIDEAVKMSDRIAVLKPGGKLAQFGTPQDILRDPADDFVESFLGTDRGLKLLSLATVADLPRDSRSYAGWPDVSLGLSARTALSEVLAANADGVNVRDADGELVGSVSLQAFHDSHRDPAASARSET</sequence>
<dbReference type="Proteomes" id="UP000463857">
    <property type="component" value="Chromosome"/>
</dbReference>
<dbReference type="AlphaFoldDB" id="A0A7L4YNH2"/>
<name>A0A7L4YNH2_9ACTN</name>
<dbReference type="RefSeq" id="WP_159544764.1">
    <property type="nucleotide sequence ID" value="NZ_CP047156.1"/>
</dbReference>
<dbReference type="PANTHER" id="PTHR43117">
    <property type="entry name" value="OSMOPROTECTANT IMPORT ATP-BINDING PROTEIN OSMV"/>
    <property type="match status" value="1"/>
</dbReference>
<keyword evidence="3" id="KW-0547">Nucleotide-binding</keyword>
<dbReference type="Pfam" id="PF00005">
    <property type="entry name" value="ABC_tran"/>
    <property type="match status" value="1"/>
</dbReference>
<keyword evidence="2" id="KW-0813">Transport</keyword>
<dbReference type="GO" id="GO:0005524">
    <property type="term" value="F:ATP binding"/>
    <property type="evidence" value="ECO:0007669"/>
    <property type="project" value="UniProtKB-KW"/>
</dbReference>
<protein>
    <recommendedName>
        <fullName evidence="5">ABC-type quaternary amine transporter</fullName>
        <ecNumber evidence="5">7.6.2.9</ecNumber>
    </recommendedName>
</protein>
<dbReference type="KEGG" id="eke:EK0264_08750"/>
<dbReference type="PROSITE" id="PS50893">
    <property type="entry name" value="ABC_TRANSPORTER_2"/>
    <property type="match status" value="1"/>
</dbReference>
<dbReference type="InterPro" id="IPR017871">
    <property type="entry name" value="ABC_transporter-like_CS"/>
</dbReference>
<dbReference type="GO" id="GO:0016887">
    <property type="term" value="F:ATP hydrolysis activity"/>
    <property type="evidence" value="ECO:0007669"/>
    <property type="project" value="InterPro"/>
</dbReference>
<evidence type="ECO:0000313" key="8">
    <source>
        <dbReference type="Proteomes" id="UP000463857"/>
    </source>
</evidence>
<dbReference type="PANTHER" id="PTHR43117:SF4">
    <property type="entry name" value="OSMOPROTECTANT IMPORT ATP-BINDING PROTEIN OSMV"/>
    <property type="match status" value="1"/>
</dbReference>
<evidence type="ECO:0000256" key="4">
    <source>
        <dbReference type="ARBA" id="ARBA00022840"/>
    </source>
</evidence>
<dbReference type="SMART" id="SM00382">
    <property type="entry name" value="AAA"/>
    <property type="match status" value="1"/>
</dbReference>
<comment type="similarity">
    <text evidence="1">Belongs to the ABC transporter superfamily.</text>
</comment>
<dbReference type="FunFam" id="3.40.50.300:FF:000425">
    <property type="entry name" value="Probable ABC transporter, ATP-binding subunit"/>
    <property type="match status" value="1"/>
</dbReference>
<dbReference type="PROSITE" id="PS00211">
    <property type="entry name" value="ABC_TRANSPORTER_1"/>
    <property type="match status" value="1"/>
</dbReference>
<evidence type="ECO:0000256" key="2">
    <source>
        <dbReference type="ARBA" id="ARBA00022448"/>
    </source>
</evidence>
<reference evidence="7 8" key="1">
    <citation type="journal article" date="2018" name="Int. J. Syst. Evol. Microbiol.">
        <title>Epidermidibacterium keratini gen. nov., sp. nov., a member of the family Sporichthyaceae, isolated from keratin epidermis.</title>
        <authorList>
            <person name="Lee D.G."/>
            <person name="Trujillo M.E."/>
            <person name="Kang S."/>
            <person name="Nam J.J."/>
            <person name="Kim Y.J."/>
        </authorList>
    </citation>
    <scope>NUCLEOTIDE SEQUENCE [LARGE SCALE GENOMIC DNA]</scope>
    <source>
        <strain evidence="7 8">EPI-7</strain>
    </source>
</reference>
<dbReference type="EMBL" id="CP047156">
    <property type="protein sequence ID" value="QHC00359.1"/>
    <property type="molecule type" value="Genomic_DNA"/>
</dbReference>
<dbReference type="OrthoDB" id="9802264at2"/>
<dbReference type="SUPFAM" id="SSF52540">
    <property type="entry name" value="P-loop containing nucleoside triphosphate hydrolases"/>
    <property type="match status" value="1"/>
</dbReference>
<evidence type="ECO:0000259" key="6">
    <source>
        <dbReference type="PROSITE" id="PS50893"/>
    </source>
</evidence>
<evidence type="ECO:0000256" key="3">
    <source>
        <dbReference type="ARBA" id="ARBA00022741"/>
    </source>
</evidence>
<accession>A0A7L4YNH2</accession>
<dbReference type="GO" id="GO:0015418">
    <property type="term" value="F:ABC-type quaternary ammonium compound transporting activity"/>
    <property type="evidence" value="ECO:0007669"/>
    <property type="project" value="UniProtKB-EC"/>
</dbReference>
<evidence type="ECO:0000256" key="5">
    <source>
        <dbReference type="ARBA" id="ARBA00066388"/>
    </source>
</evidence>
<proteinExistence type="inferred from homology"/>
<keyword evidence="4 7" id="KW-0067">ATP-binding</keyword>
<dbReference type="InterPro" id="IPR003593">
    <property type="entry name" value="AAA+_ATPase"/>
</dbReference>
<keyword evidence="8" id="KW-1185">Reference proteome</keyword>
<dbReference type="InParanoid" id="A0A7L4YNH2"/>
<feature type="domain" description="ABC transporter" evidence="6">
    <location>
        <begin position="11"/>
        <end position="248"/>
    </location>
</feature>
<dbReference type="InterPro" id="IPR003439">
    <property type="entry name" value="ABC_transporter-like_ATP-bd"/>
</dbReference>
<evidence type="ECO:0000313" key="7">
    <source>
        <dbReference type="EMBL" id="QHC00359.1"/>
    </source>
</evidence>
<dbReference type="EC" id="7.6.2.9" evidence="5"/>
<dbReference type="Gene3D" id="3.40.50.300">
    <property type="entry name" value="P-loop containing nucleotide triphosphate hydrolases"/>
    <property type="match status" value="1"/>
</dbReference>